<proteinExistence type="predicted"/>
<accession>A0AAE1ZL84</accession>
<evidence type="ECO:0000313" key="2">
    <source>
        <dbReference type="EMBL" id="KAK4476150.1"/>
    </source>
</evidence>
<protein>
    <submittedName>
        <fullName evidence="2">Uncharacterized protein</fullName>
    </submittedName>
</protein>
<name>A0AAE1ZL84_SCHME</name>
<dbReference type="EMBL" id="JALJAT010000001">
    <property type="protein sequence ID" value="KAK4476150.1"/>
    <property type="molecule type" value="Genomic_DNA"/>
</dbReference>
<organism evidence="2 3">
    <name type="scientific">Schistosoma mekongi</name>
    <name type="common">Parasitic worm</name>
    <dbReference type="NCBI Taxonomy" id="38744"/>
    <lineage>
        <taxon>Eukaryota</taxon>
        <taxon>Metazoa</taxon>
        <taxon>Spiralia</taxon>
        <taxon>Lophotrochozoa</taxon>
        <taxon>Platyhelminthes</taxon>
        <taxon>Trematoda</taxon>
        <taxon>Digenea</taxon>
        <taxon>Strigeidida</taxon>
        <taxon>Schistosomatoidea</taxon>
        <taxon>Schistosomatidae</taxon>
        <taxon>Schistosoma</taxon>
    </lineage>
</organism>
<evidence type="ECO:0000313" key="3">
    <source>
        <dbReference type="Proteomes" id="UP001292079"/>
    </source>
</evidence>
<reference evidence="2" key="2">
    <citation type="journal article" date="2023" name="Infect Dis Poverty">
        <title>Chromosome-scale genome of the human blood fluke Schistosoma mekongi and its implications for public health.</title>
        <authorList>
            <person name="Zhou M."/>
            <person name="Xu L."/>
            <person name="Xu D."/>
            <person name="Chen W."/>
            <person name="Khan J."/>
            <person name="Hu Y."/>
            <person name="Huang H."/>
            <person name="Wei H."/>
            <person name="Zhang Y."/>
            <person name="Chusongsang P."/>
            <person name="Tanasarnprasert K."/>
            <person name="Hu X."/>
            <person name="Limpanont Y."/>
            <person name="Lv Z."/>
        </authorList>
    </citation>
    <scope>NUCLEOTIDE SEQUENCE</scope>
    <source>
        <strain evidence="2">LV_2022a</strain>
    </source>
</reference>
<comment type="caution">
    <text evidence="2">The sequence shown here is derived from an EMBL/GenBank/DDBJ whole genome shotgun (WGS) entry which is preliminary data.</text>
</comment>
<gene>
    <name evidence="2" type="ORF">MN116_001367</name>
</gene>
<reference evidence="2" key="1">
    <citation type="submission" date="2022-04" db="EMBL/GenBank/DDBJ databases">
        <authorList>
            <person name="Xu L."/>
            <person name="Lv Z."/>
        </authorList>
    </citation>
    <scope>NUCLEOTIDE SEQUENCE</scope>
    <source>
        <strain evidence="2">LV_2022a</strain>
    </source>
</reference>
<feature type="coiled-coil region" evidence="1">
    <location>
        <begin position="83"/>
        <end position="200"/>
    </location>
</feature>
<sequence length="615" mass="72991">MMETNFKETEEFRELFVEFREQSLCKLKFIKIFSKKLNFLENQITTSQNNFRCFTKKISNMITKLYSFQERQNSSNEEIIVSLKTEKQNIRKLVQKVNESKKITELEKEIEISHTKQSVLNDALQKLQDKNENLKFDNDSLHAQLSCESQKYNIAHENCLKSEHLVANLQEEIRENQIKIKSLEERLRSTGKELEEEKLNCSKVKEMLKFRENKLSELKLSNEENQKALDLVYTQIKEKEEQQEELKRQLIAANQEKERSSLKQIQLTHNINDVTIQLEYSRQEIGQQKIREKIMQEQNQRLESAKIELQKQNESMVDELLSLKERLDQQANEIKQKQDDIESLREIIDLKNIENSKSNKKVDKKLSESLNLIQKFREQIKELNQEKVFYFTLKFYLLLCEKELREADDEKQRLHEEIRRMEQNQNEQETTLAENSRELLKLRSIEKEYQEFKHQIYANSPPASTQLPKEIHEKVTQTPKSPALSLKLSDLNMIETPTKTPKGILKQPGSATKRRRVFFAYPDYEGKTNDHKEMTCQNEGFESPMFKKTSPYMTNTPKIHNLQTLEKAKKGCLNFSKMTTKYVLEFNRKKYEVEVKINTSESIYLRGHYNIISQQ</sequence>
<dbReference type="AlphaFoldDB" id="A0AAE1ZL84"/>
<feature type="coiled-coil region" evidence="1">
    <location>
        <begin position="229"/>
        <end position="263"/>
    </location>
</feature>
<feature type="coiled-coil region" evidence="1">
    <location>
        <begin position="292"/>
        <end position="438"/>
    </location>
</feature>
<keyword evidence="1" id="KW-0175">Coiled coil</keyword>
<keyword evidence="3" id="KW-1185">Reference proteome</keyword>
<evidence type="ECO:0000256" key="1">
    <source>
        <dbReference type="SAM" id="Coils"/>
    </source>
</evidence>
<dbReference type="Proteomes" id="UP001292079">
    <property type="component" value="Unassembled WGS sequence"/>
</dbReference>